<feature type="compositionally biased region" description="Basic and acidic residues" evidence="1">
    <location>
        <begin position="670"/>
        <end position="680"/>
    </location>
</feature>
<keyword evidence="3" id="KW-1185">Reference proteome</keyword>
<dbReference type="PANTHER" id="PTHR24184:SF11">
    <property type="entry name" value="ANKYRIN REPEAT AND SOCS BOX CONTAINING 3"/>
    <property type="match status" value="1"/>
</dbReference>
<reference evidence="2 3" key="1">
    <citation type="submission" date="2019-05" db="EMBL/GenBank/DDBJ databases">
        <title>The compact genome of Giardia muris reveals important steps in the evolution of intestinal protozoan parasites.</title>
        <authorList>
            <person name="Xu F."/>
            <person name="Jimenez-Gonzalez A."/>
            <person name="Einarsson E."/>
            <person name="Astvaldsson A."/>
            <person name="Peirasmaki D."/>
            <person name="Eckmann L."/>
            <person name="Andersson J.O."/>
            <person name="Svard S.G."/>
            <person name="Jerlstrom-Hultqvist J."/>
        </authorList>
    </citation>
    <scope>NUCLEOTIDE SEQUENCE [LARGE SCALE GENOMIC DNA]</scope>
    <source>
        <strain evidence="2 3">Roberts-Thomson</strain>
    </source>
</reference>
<feature type="compositionally biased region" description="Polar residues" evidence="1">
    <location>
        <begin position="399"/>
        <end position="408"/>
    </location>
</feature>
<accession>A0A4Z1T2N9</accession>
<feature type="compositionally biased region" description="Acidic residues" evidence="1">
    <location>
        <begin position="685"/>
        <end position="696"/>
    </location>
</feature>
<dbReference type="EMBL" id="VDLU01000002">
    <property type="protein sequence ID" value="TNJ28213.1"/>
    <property type="molecule type" value="Genomic_DNA"/>
</dbReference>
<name>A0A4Z1T2N9_GIAMU</name>
<comment type="caution">
    <text evidence="2">The sequence shown here is derived from an EMBL/GenBank/DDBJ whole genome shotgun (WGS) entry which is preliminary data.</text>
</comment>
<evidence type="ECO:0000256" key="1">
    <source>
        <dbReference type="SAM" id="MobiDB-lite"/>
    </source>
</evidence>
<dbReference type="OrthoDB" id="542841at2759"/>
<dbReference type="SMART" id="SM00248">
    <property type="entry name" value="ANK"/>
    <property type="match status" value="16"/>
</dbReference>
<dbReference type="SUPFAM" id="SSF48403">
    <property type="entry name" value="Ankyrin repeat"/>
    <property type="match status" value="4"/>
</dbReference>
<feature type="region of interest" description="Disordered" evidence="1">
    <location>
        <begin position="386"/>
        <end position="421"/>
    </location>
</feature>
<evidence type="ECO:0000313" key="2">
    <source>
        <dbReference type="EMBL" id="TNJ28213.1"/>
    </source>
</evidence>
<feature type="compositionally biased region" description="Basic and acidic residues" evidence="1">
    <location>
        <begin position="604"/>
        <end position="618"/>
    </location>
</feature>
<feature type="region of interest" description="Disordered" evidence="1">
    <location>
        <begin position="658"/>
        <end position="804"/>
    </location>
</feature>
<feature type="compositionally biased region" description="Polar residues" evidence="1">
    <location>
        <begin position="318"/>
        <end position="332"/>
    </location>
</feature>
<organism evidence="2 3">
    <name type="scientific">Giardia muris</name>
    <dbReference type="NCBI Taxonomy" id="5742"/>
    <lineage>
        <taxon>Eukaryota</taxon>
        <taxon>Metamonada</taxon>
        <taxon>Diplomonadida</taxon>
        <taxon>Hexamitidae</taxon>
        <taxon>Giardiinae</taxon>
        <taxon>Giardia</taxon>
    </lineage>
</organism>
<sequence>MGTLAQWFEIVRTGDLGLVLSYADQFKGSYDASGNTALILAALSGNAMLARTLAPYEGGIASKRGQTALQIAVAANNAILVDILAPYEKDVTTSGGMTPLMAAAKQGSVDILTVLLPHCTNARDDRGNSALEYAILYGQNNCAKFLIDCQDLMETDLRYALEVAQRSGNVECIDLLKSSLSRMSQDSCLSCRIMRTLLNRQKHIITWLRMQLDWARPANSILSSNLSMTTFDGPMPAPTQPLYQNLISQLVQQPVLQPLQIPPPGRSISMSHDTQRYQEPTSLNTYSESPIPPSIDLPRHPVPIPSTPLPPRRISRAPSLSQHAQNKFSTKQKFCLGDEVNKTADPNNEDEVPSALSHLPSTQLDITSSLPQPSQPLDLDTIKLEPEEGAPTQPPYETLTPNQDTRPQNKQHDNGIPPKEGHNALNNSDLMLAIHAHDVPRIDHYLKDQQGRRNEEGQTALMTAVICDDLESVQKLVGVEAGLADNIGITALMIAASRNNVQIVRLLSKKEARMTSITGKTALMSAAEANADKAVHLLSSFESRMQDENGMTALMYAAAADSLESLKILYYVERDLRTSDGSGPRQVAEFTNAKKVLAYLQEIETPKQTDHPSPREESSGPVLRKRGPILEKRVPNRSGSASTSRIIEEYRIIDQHITPEAVKRQPMRKGANEPPERQLHAADFNEGDEGSGEDDEVPRRYEAVPPPVRQVEGTMPHVQSSMLSPDASDSEVYRKERSSGKDGRPDSAIGFVTPKTELYRRPGPPNDNGSEPHSQSRAALENLRPRSASSGRLRRRNSASGTNSKTELMACVEVDDLAHARSLCESQARQVDQYGNCALMYAARLGKIDFVRLLAPYEQDIVNSFGQRALDIAMEKGNTEVVALLQRPPPSQAPSPPHQVERPITSELKSHPGEKATSLIHAVVNHDIQGLYKHLEQQCTQTDEKGMTGLMYAAELDWRDAAAMLFPLEGGLRVPTYPLHQFYELDGGTALMIAASRNHYEIAKTLSSVEGRLTDNQGISALMIAARYGFAETVEVLVDIEGGMRDNNGLTALMLAIQNNSGTSHERVTELLIKKEAKMTDDTGMTALMWAAMSNQTGLAQKLLGEATMVTNSSYMCGSGFTALMAAAQAGALNMVKLLYPLEGHITQPDGKTAISWATRPEVIGFLRNQASRNV</sequence>
<dbReference type="Proteomes" id="UP000315496">
    <property type="component" value="Chromosome 2"/>
</dbReference>
<protein>
    <submittedName>
        <fullName evidence="2">Ankyrin repeat protein 1</fullName>
    </submittedName>
</protein>
<dbReference type="InterPro" id="IPR036770">
    <property type="entry name" value="Ankyrin_rpt-contain_sf"/>
</dbReference>
<feature type="compositionally biased region" description="Basic and acidic residues" evidence="1">
    <location>
        <begin position="731"/>
        <end position="745"/>
    </location>
</feature>
<evidence type="ECO:0000313" key="3">
    <source>
        <dbReference type="Proteomes" id="UP000315496"/>
    </source>
</evidence>
<feature type="compositionally biased region" description="Pro residues" evidence="1">
    <location>
        <begin position="290"/>
        <end position="311"/>
    </location>
</feature>
<dbReference type="AlphaFoldDB" id="A0A4Z1T2N9"/>
<dbReference type="InterPro" id="IPR002110">
    <property type="entry name" value="Ankyrin_rpt"/>
</dbReference>
<dbReference type="VEuPathDB" id="GiardiaDB:GMRT_14365"/>
<feature type="region of interest" description="Disordered" evidence="1">
    <location>
        <begin position="603"/>
        <end position="643"/>
    </location>
</feature>
<proteinExistence type="predicted"/>
<feature type="compositionally biased region" description="Polar residues" evidence="1">
    <location>
        <begin position="767"/>
        <end position="777"/>
    </location>
</feature>
<dbReference type="Gene3D" id="1.25.40.20">
    <property type="entry name" value="Ankyrin repeat-containing domain"/>
    <property type="match status" value="5"/>
</dbReference>
<dbReference type="Pfam" id="PF00023">
    <property type="entry name" value="Ank"/>
    <property type="match status" value="1"/>
</dbReference>
<feature type="compositionally biased region" description="Polar residues" evidence="1">
    <location>
        <begin position="268"/>
        <end position="288"/>
    </location>
</feature>
<dbReference type="Pfam" id="PF12796">
    <property type="entry name" value="Ank_2"/>
    <property type="match status" value="5"/>
</dbReference>
<feature type="region of interest" description="Disordered" evidence="1">
    <location>
        <begin position="258"/>
        <end position="333"/>
    </location>
</feature>
<gene>
    <name evidence="2" type="ORF">GMRT_14365</name>
</gene>
<dbReference type="PANTHER" id="PTHR24184">
    <property type="entry name" value="SI:CH211-189E2.2"/>
    <property type="match status" value="1"/>
</dbReference>